<dbReference type="RefSeq" id="WP_146619304.1">
    <property type="nucleotide sequence ID" value="NZ_QLII01000001.1"/>
</dbReference>
<evidence type="ECO:0000256" key="1">
    <source>
        <dbReference type="SAM" id="SignalP"/>
    </source>
</evidence>
<feature type="chain" id="PRO_5016461234" description="DUF4369 domain-containing protein" evidence="1">
    <location>
        <begin position="27"/>
        <end position="102"/>
    </location>
</feature>
<dbReference type="Proteomes" id="UP000249016">
    <property type="component" value="Unassembled WGS sequence"/>
</dbReference>
<evidence type="ECO:0008006" key="4">
    <source>
        <dbReference type="Google" id="ProtNLM"/>
    </source>
</evidence>
<organism evidence="2 3">
    <name type="scientific">Spirosoma telluris</name>
    <dbReference type="NCBI Taxonomy" id="2183553"/>
    <lineage>
        <taxon>Bacteria</taxon>
        <taxon>Pseudomonadati</taxon>
        <taxon>Bacteroidota</taxon>
        <taxon>Cytophagia</taxon>
        <taxon>Cytophagales</taxon>
        <taxon>Cytophagaceae</taxon>
        <taxon>Spirosoma</taxon>
    </lineage>
</organism>
<accession>A0A327NS37</accession>
<keyword evidence="3" id="KW-1185">Reference proteome</keyword>
<feature type="signal peptide" evidence="1">
    <location>
        <begin position="1"/>
        <end position="26"/>
    </location>
</feature>
<dbReference type="EMBL" id="QLII01000001">
    <property type="protein sequence ID" value="RAI77463.1"/>
    <property type="molecule type" value="Genomic_DNA"/>
</dbReference>
<reference evidence="2 3" key="1">
    <citation type="submission" date="2018-06" db="EMBL/GenBank/DDBJ databases">
        <title>Spirosoma sp. HMF3257 Genome sequencing and assembly.</title>
        <authorList>
            <person name="Kang H."/>
            <person name="Cha I."/>
            <person name="Kim H."/>
            <person name="Kang J."/>
            <person name="Joh K."/>
        </authorList>
    </citation>
    <scope>NUCLEOTIDE SEQUENCE [LARGE SCALE GENOMIC DNA]</scope>
    <source>
        <strain evidence="2 3">HMF3257</strain>
    </source>
</reference>
<comment type="caution">
    <text evidence="2">The sequence shown here is derived from an EMBL/GenBank/DDBJ whole genome shotgun (WGS) entry which is preliminary data.</text>
</comment>
<proteinExistence type="predicted"/>
<gene>
    <name evidence="2" type="ORF">HMF3257_30750</name>
</gene>
<protein>
    <recommendedName>
        <fullName evidence="4">DUF4369 domain-containing protein</fullName>
    </recommendedName>
</protein>
<dbReference type="AlphaFoldDB" id="A0A327NS37"/>
<name>A0A327NS37_9BACT</name>
<evidence type="ECO:0000313" key="3">
    <source>
        <dbReference type="Proteomes" id="UP000249016"/>
    </source>
</evidence>
<evidence type="ECO:0000313" key="2">
    <source>
        <dbReference type="EMBL" id="RAI77463.1"/>
    </source>
</evidence>
<sequence>MRKTLPLNLLLSFLLWQLLAASSTFGQVPCLINATIKGLAERSVMIRYVRNGMFLTDTIKAHQGQFRHTLAATDGNIATLVLSPSDQLSFWLDPLLSQSLDR</sequence>
<keyword evidence="1" id="KW-0732">Signal</keyword>